<protein>
    <submittedName>
        <fullName evidence="1">Uncharacterized protein</fullName>
    </submittedName>
</protein>
<dbReference type="EMBL" id="NDYL01000001">
    <property type="protein sequence ID" value="OXB94756.1"/>
    <property type="molecule type" value="Genomic_DNA"/>
</dbReference>
<name>A0A226QQE5_9BACL</name>
<comment type="caution">
    <text evidence="1">The sequence shown here is derived from an EMBL/GenBank/DDBJ whole genome shotgun (WGS) entry which is preliminary data.</text>
</comment>
<organism evidence="1 2">
    <name type="scientific">Parageobacillus galactosidasius</name>
    <dbReference type="NCBI Taxonomy" id="883812"/>
    <lineage>
        <taxon>Bacteria</taxon>
        <taxon>Bacillati</taxon>
        <taxon>Bacillota</taxon>
        <taxon>Bacilli</taxon>
        <taxon>Bacillales</taxon>
        <taxon>Anoxybacillaceae</taxon>
        <taxon>Parageobacillus</taxon>
    </lineage>
</organism>
<reference evidence="1 2" key="1">
    <citation type="submission" date="2017-04" db="EMBL/GenBank/DDBJ databases">
        <title>The genome sequence of Parageobacillus galactosidasius DSM 18751.</title>
        <authorList>
            <person name="Ramaloko W.T."/>
            <person name="Koen N."/>
            <person name="Polliack S."/>
            <person name="Aliyu H."/>
            <person name="Lebre P."/>
            <person name="Mohr T."/>
            <person name="Oswald F."/>
            <person name="Zwick M."/>
            <person name="Neumann A."/>
            <person name="Syldatk C."/>
            <person name="Cowan D."/>
            <person name="De Maayer P."/>
        </authorList>
    </citation>
    <scope>NUCLEOTIDE SEQUENCE [LARGE SCALE GENOMIC DNA]</scope>
    <source>
        <strain evidence="1 2">DSM 18751</strain>
    </source>
</reference>
<evidence type="ECO:0000313" key="2">
    <source>
        <dbReference type="Proteomes" id="UP000198394"/>
    </source>
</evidence>
<proteinExistence type="predicted"/>
<dbReference type="RefSeq" id="WP_089097210.1">
    <property type="nucleotide sequence ID" value="NZ_NDYL01000001.1"/>
</dbReference>
<accession>A0A226QQE5</accession>
<keyword evidence="2" id="KW-1185">Reference proteome</keyword>
<dbReference type="AlphaFoldDB" id="A0A226QQE5"/>
<evidence type="ECO:0000313" key="1">
    <source>
        <dbReference type="EMBL" id="OXB94756.1"/>
    </source>
</evidence>
<dbReference type="Proteomes" id="UP000198394">
    <property type="component" value="Unassembled WGS sequence"/>
</dbReference>
<gene>
    <name evidence="1" type="ORF">B9L23_07795</name>
</gene>
<sequence>MMPSPHIEYQQHDSIYLLSQAPTGKRLIIMGEADNGPYYEPVYAPNTFVAQSYFQSGPLLERQKDALLFDPNLEVYLMRIDKYGFVSALDYLKTYEFDLLYCDTIRFGENTEDILSFIEFAHEKEQQGILVHGIFDLMPFKNITELESIEQLIKSFTFDSLFHIEEDGKYLSVVVDQFQDHKAGAVYSGVIASLDIGTSPMNKKINVQLKQEFNKREILYLEQIGVVSFRSSFKKGVVCATCPCAVHTPGVHKNIANFRIAQSVILDVSSALSSFVGRTGISIQGQEIQELLISILDEYRQKEIIREYAFSIVSAYLEGSIYVELEIVPVFTTEKMIAHTQVRIKR</sequence>